<sequence length="259" mass="28469">MADHLIELRDIKKRYGSIEALAGIDFHVDAGEVVGLIGDNGAGKSTLIKILAGAVKPSGGEIKIRGRPVSRWSAAQARAAGIETVFQDRALAVQQSIVRNIFMGNELTGPFGWLNVKRELAEANRLMREIGFTSKLFTPRSIVGQLSGGERQGVAMARAIHKRADLIILDEPTTALSLAETAKVFHFVRHVRARGRSVVFIDHNIHHVFDIADRIVVLDRGRIVLEAERSEVNTAEELIRFMEQVAAHPVPPSGHRTLE</sequence>
<dbReference type="SUPFAM" id="SSF52540">
    <property type="entry name" value="P-loop containing nucleoside triphosphate hydrolases"/>
    <property type="match status" value="1"/>
</dbReference>
<keyword evidence="2 4" id="KW-0067">ATP-binding</keyword>
<dbReference type="AlphaFoldDB" id="A0A1B2EUW0"/>
<organism evidence="4">
    <name type="scientific">Microvirga ossetica</name>
    <dbReference type="NCBI Taxonomy" id="1882682"/>
    <lineage>
        <taxon>Bacteria</taxon>
        <taxon>Pseudomonadati</taxon>
        <taxon>Pseudomonadota</taxon>
        <taxon>Alphaproteobacteria</taxon>
        <taxon>Hyphomicrobiales</taxon>
        <taxon>Methylobacteriaceae</taxon>
        <taxon>Microvirga</taxon>
    </lineage>
</organism>
<dbReference type="Gene3D" id="3.40.50.300">
    <property type="entry name" value="P-loop containing nucleotide triphosphate hydrolases"/>
    <property type="match status" value="1"/>
</dbReference>
<dbReference type="Pfam" id="PF00005">
    <property type="entry name" value="ABC_tran"/>
    <property type="match status" value="1"/>
</dbReference>
<dbReference type="RefSeq" id="WP_099514730.1">
    <property type="nucleotide sequence ID" value="NZ_CP016618.1"/>
</dbReference>
<dbReference type="InterPro" id="IPR003439">
    <property type="entry name" value="ABC_transporter-like_ATP-bd"/>
</dbReference>
<feature type="domain" description="ABC transporter" evidence="3">
    <location>
        <begin position="6"/>
        <end position="245"/>
    </location>
</feature>
<dbReference type="OrthoDB" id="9810077at2"/>
<protein>
    <submittedName>
        <fullName evidence="4">ABC transporter ATP-binding protein</fullName>
    </submittedName>
</protein>
<keyword evidence="4" id="KW-0614">Plasmid</keyword>
<dbReference type="KEGG" id="moc:BB934_36575"/>
<dbReference type="PANTHER" id="PTHR43790">
    <property type="entry name" value="CARBOHYDRATE TRANSPORT ATP-BINDING PROTEIN MG119-RELATED"/>
    <property type="match status" value="1"/>
</dbReference>
<gene>
    <name evidence="4" type="ORF">BB934_36575</name>
</gene>
<geneLocation type="plasmid" evidence="4">
    <name>unnamed3</name>
</geneLocation>
<dbReference type="CDD" id="cd03216">
    <property type="entry name" value="ABC_Carb_Monos_I"/>
    <property type="match status" value="1"/>
</dbReference>
<name>A0A1B2EUW0_9HYPH</name>
<dbReference type="GO" id="GO:0016887">
    <property type="term" value="F:ATP hydrolysis activity"/>
    <property type="evidence" value="ECO:0007669"/>
    <property type="project" value="InterPro"/>
</dbReference>
<dbReference type="PANTHER" id="PTHR43790:SF8">
    <property type="entry name" value="SUGAR ABC TRANSPORTER ATP-BINDING PROTEIN"/>
    <property type="match status" value="1"/>
</dbReference>
<dbReference type="InterPro" id="IPR050107">
    <property type="entry name" value="ABC_carbohydrate_import_ATPase"/>
</dbReference>
<evidence type="ECO:0000256" key="1">
    <source>
        <dbReference type="ARBA" id="ARBA00022741"/>
    </source>
</evidence>
<dbReference type="EMBL" id="CP016618">
    <property type="protein sequence ID" value="ANY83750.1"/>
    <property type="molecule type" value="Genomic_DNA"/>
</dbReference>
<evidence type="ECO:0000313" key="4">
    <source>
        <dbReference type="EMBL" id="ANY83750.1"/>
    </source>
</evidence>
<keyword evidence="1" id="KW-0547">Nucleotide-binding</keyword>
<reference evidence="4" key="1">
    <citation type="submission" date="2016-07" db="EMBL/GenBank/DDBJ databases">
        <title>Microvirga ossetica sp. nov. a new species of rhizobia isolated from root nodules of the legume species Vicia alpestris Steven originated from North Ossetia region in the Caucasus.</title>
        <authorList>
            <person name="Safronova V.I."/>
            <person name="Kuznetsova I.G."/>
            <person name="Sazanova A.L."/>
            <person name="Belimov A."/>
            <person name="Andronov E."/>
            <person name="Osledkin Y.S."/>
            <person name="Onishchuk O.P."/>
            <person name="Kurchak O.N."/>
            <person name="Shaposhnikov A.I."/>
            <person name="Willems A."/>
            <person name="Tikhonovich I.A."/>
        </authorList>
    </citation>
    <scope>NUCLEOTIDE SEQUENCE [LARGE SCALE GENOMIC DNA]</scope>
    <source>
        <strain evidence="4">V5/3M</strain>
        <plasmid evidence="4">unnamed3</plasmid>
    </source>
</reference>
<dbReference type="InterPro" id="IPR027417">
    <property type="entry name" value="P-loop_NTPase"/>
</dbReference>
<evidence type="ECO:0000256" key="2">
    <source>
        <dbReference type="ARBA" id="ARBA00022840"/>
    </source>
</evidence>
<dbReference type="GO" id="GO:0005524">
    <property type="term" value="F:ATP binding"/>
    <property type="evidence" value="ECO:0007669"/>
    <property type="project" value="UniProtKB-KW"/>
</dbReference>
<dbReference type="SMART" id="SM00382">
    <property type="entry name" value="AAA"/>
    <property type="match status" value="1"/>
</dbReference>
<proteinExistence type="predicted"/>
<dbReference type="PROSITE" id="PS50893">
    <property type="entry name" value="ABC_TRANSPORTER_2"/>
    <property type="match status" value="1"/>
</dbReference>
<accession>A0A1B2EUW0</accession>
<evidence type="ECO:0000259" key="3">
    <source>
        <dbReference type="PROSITE" id="PS50893"/>
    </source>
</evidence>
<dbReference type="InterPro" id="IPR003593">
    <property type="entry name" value="AAA+_ATPase"/>
</dbReference>